<comment type="catalytic activity">
    <reaction evidence="1">
        <text>ATP + protein L-histidine = ADP + protein N-phospho-L-histidine.</text>
        <dbReference type="EC" id="2.7.13.3"/>
    </reaction>
</comment>
<evidence type="ECO:0000256" key="12">
    <source>
        <dbReference type="ARBA" id="ARBA00023012"/>
    </source>
</evidence>
<dbReference type="CDD" id="cd00082">
    <property type="entry name" value="HisKA"/>
    <property type="match status" value="1"/>
</dbReference>
<dbReference type="EC" id="2.7.13.3" evidence="3"/>
<dbReference type="GO" id="GO:0005524">
    <property type="term" value="F:ATP binding"/>
    <property type="evidence" value="ECO:0007669"/>
    <property type="project" value="UniProtKB-KW"/>
</dbReference>
<evidence type="ECO:0000256" key="13">
    <source>
        <dbReference type="ARBA" id="ARBA00023136"/>
    </source>
</evidence>
<dbReference type="Pfam" id="PF00672">
    <property type="entry name" value="HAMP"/>
    <property type="match status" value="1"/>
</dbReference>
<accession>A0A9D1Z4A8</accession>
<evidence type="ECO:0000313" key="17">
    <source>
        <dbReference type="EMBL" id="HIY72985.1"/>
    </source>
</evidence>
<sequence>MRLWSRRSSIRARLGRLLVLAAVVAGLCFVGLDLVGRNLMDRYLTSEDFVHQKDQQYLDDLRDYIRAESVTAWDADKLTEWVYQQAVVSIQVVRDGMVTYDSFYPEADYVAYPAAGQHYEWGDYHTIMFADGPAVVWLYGYYYYQYDVRLLVLSLAGAFLVFLGIVMAGLQGTITYIRQLSREIGVLEGGTLDVPITIRGRDELTDLAQGLDAMRDSFLRQTMRERQLVQANQRMITEMSHDLRTPLTAILLYVELLRRNGEDTGKREEYLDRLEGKVEQMRTLADHLFRYALSSGEGAAGTTEPVTLESGLGDALSELAACLTDRGFRVEAHLPWSGRQVVMDCEGAARVLDNLTSNLMKYADPCRPIVLEELEERDYNGVRITNALGVSGGAVESSGVGLASASRLMEQMGGRLEWGRTGEDFQVTLLFRYV</sequence>
<reference evidence="17" key="2">
    <citation type="submission" date="2021-04" db="EMBL/GenBank/DDBJ databases">
        <authorList>
            <person name="Gilroy R."/>
        </authorList>
    </citation>
    <scope>NUCLEOTIDE SEQUENCE</scope>
    <source>
        <strain evidence="17">CHK33-7979</strain>
    </source>
</reference>
<comment type="subcellular location">
    <subcellularLocation>
        <location evidence="2">Cell membrane</location>
        <topology evidence="2">Multi-pass membrane protein</topology>
    </subcellularLocation>
</comment>
<dbReference type="Gene3D" id="3.30.565.10">
    <property type="entry name" value="Histidine kinase-like ATPase, C-terminal domain"/>
    <property type="match status" value="1"/>
</dbReference>
<dbReference type="PANTHER" id="PTHR45528">
    <property type="entry name" value="SENSOR HISTIDINE KINASE CPXA"/>
    <property type="match status" value="1"/>
</dbReference>
<dbReference type="Gene3D" id="6.10.340.10">
    <property type="match status" value="1"/>
</dbReference>
<dbReference type="InterPro" id="IPR003661">
    <property type="entry name" value="HisK_dim/P_dom"/>
</dbReference>
<dbReference type="PROSITE" id="PS50109">
    <property type="entry name" value="HIS_KIN"/>
    <property type="match status" value="1"/>
</dbReference>
<keyword evidence="8" id="KW-0547">Nucleotide-binding</keyword>
<comment type="caution">
    <text evidence="17">The sequence shown here is derived from an EMBL/GenBank/DDBJ whole genome shotgun (WGS) entry which is preliminary data.</text>
</comment>
<keyword evidence="5" id="KW-0597">Phosphoprotein</keyword>
<evidence type="ECO:0000256" key="3">
    <source>
        <dbReference type="ARBA" id="ARBA00012438"/>
    </source>
</evidence>
<dbReference type="CDD" id="cd06225">
    <property type="entry name" value="HAMP"/>
    <property type="match status" value="1"/>
</dbReference>
<dbReference type="Proteomes" id="UP000886824">
    <property type="component" value="Unassembled WGS sequence"/>
</dbReference>
<evidence type="ECO:0000256" key="14">
    <source>
        <dbReference type="SAM" id="Phobius"/>
    </source>
</evidence>
<dbReference type="InterPro" id="IPR036097">
    <property type="entry name" value="HisK_dim/P_sf"/>
</dbReference>
<organism evidence="17 18">
    <name type="scientific">Candidatus Intestinimonas merdavium</name>
    <dbReference type="NCBI Taxonomy" id="2838622"/>
    <lineage>
        <taxon>Bacteria</taxon>
        <taxon>Bacillati</taxon>
        <taxon>Bacillota</taxon>
        <taxon>Clostridia</taxon>
        <taxon>Eubacteriales</taxon>
        <taxon>Intestinimonas</taxon>
    </lineage>
</organism>
<evidence type="ECO:0000256" key="6">
    <source>
        <dbReference type="ARBA" id="ARBA00022679"/>
    </source>
</evidence>
<keyword evidence="4" id="KW-1003">Cell membrane</keyword>
<dbReference type="Gene3D" id="1.10.287.130">
    <property type="match status" value="1"/>
</dbReference>
<evidence type="ECO:0000256" key="7">
    <source>
        <dbReference type="ARBA" id="ARBA00022692"/>
    </source>
</evidence>
<dbReference type="GO" id="GO:0000155">
    <property type="term" value="F:phosphorelay sensor kinase activity"/>
    <property type="evidence" value="ECO:0007669"/>
    <property type="project" value="InterPro"/>
</dbReference>
<keyword evidence="7 14" id="KW-0812">Transmembrane</keyword>
<dbReference type="Pfam" id="PF00512">
    <property type="entry name" value="HisKA"/>
    <property type="match status" value="1"/>
</dbReference>
<feature type="domain" description="Histidine kinase" evidence="15">
    <location>
        <begin position="238"/>
        <end position="417"/>
    </location>
</feature>
<dbReference type="EMBL" id="DXCX01000033">
    <property type="protein sequence ID" value="HIY72985.1"/>
    <property type="molecule type" value="Genomic_DNA"/>
</dbReference>
<dbReference type="SMART" id="SM00388">
    <property type="entry name" value="HisKA"/>
    <property type="match status" value="1"/>
</dbReference>
<evidence type="ECO:0000256" key="5">
    <source>
        <dbReference type="ARBA" id="ARBA00022553"/>
    </source>
</evidence>
<dbReference type="InterPro" id="IPR050398">
    <property type="entry name" value="HssS/ArlS-like"/>
</dbReference>
<keyword evidence="12" id="KW-0902">Two-component regulatory system</keyword>
<evidence type="ECO:0000259" key="15">
    <source>
        <dbReference type="PROSITE" id="PS50109"/>
    </source>
</evidence>
<dbReference type="InterPro" id="IPR005467">
    <property type="entry name" value="His_kinase_dom"/>
</dbReference>
<evidence type="ECO:0000259" key="16">
    <source>
        <dbReference type="PROSITE" id="PS50885"/>
    </source>
</evidence>
<dbReference type="SUPFAM" id="SSF55874">
    <property type="entry name" value="ATPase domain of HSP90 chaperone/DNA topoisomerase II/histidine kinase"/>
    <property type="match status" value="1"/>
</dbReference>
<keyword evidence="11 14" id="KW-1133">Transmembrane helix</keyword>
<feature type="domain" description="HAMP" evidence="16">
    <location>
        <begin position="171"/>
        <end position="223"/>
    </location>
</feature>
<dbReference type="GO" id="GO:0005886">
    <property type="term" value="C:plasma membrane"/>
    <property type="evidence" value="ECO:0007669"/>
    <property type="project" value="UniProtKB-SubCell"/>
</dbReference>
<feature type="transmembrane region" description="Helical" evidence="14">
    <location>
        <begin position="12"/>
        <end position="32"/>
    </location>
</feature>
<evidence type="ECO:0000256" key="9">
    <source>
        <dbReference type="ARBA" id="ARBA00022777"/>
    </source>
</evidence>
<proteinExistence type="predicted"/>
<evidence type="ECO:0000256" key="8">
    <source>
        <dbReference type="ARBA" id="ARBA00022741"/>
    </source>
</evidence>
<dbReference type="AlphaFoldDB" id="A0A9D1Z4A8"/>
<dbReference type="SUPFAM" id="SSF47384">
    <property type="entry name" value="Homodimeric domain of signal transducing histidine kinase"/>
    <property type="match status" value="1"/>
</dbReference>
<protein>
    <recommendedName>
        <fullName evidence="3">histidine kinase</fullName>
        <ecNumber evidence="3">2.7.13.3</ecNumber>
    </recommendedName>
</protein>
<evidence type="ECO:0000256" key="11">
    <source>
        <dbReference type="ARBA" id="ARBA00022989"/>
    </source>
</evidence>
<gene>
    <name evidence="17" type="ORF">H9826_03260</name>
</gene>
<evidence type="ECO:0000256" key="2">
    <source>
        <dbReference type="ARBA" id="ARBA00004651"/>
    </source>
</evidence>
<evidence type="ECO:0000256" key="1">
    <source>
        <dbReference type="ARBA" id="ARBA00000085"/>
    </source>
</evidence>
<dbReference type="InterPro" id="IPR003660">
    <property type="entry name" value="HAMP_dom"/>
</dbReference>
<dbReference type="PROSITE" id="PS50885">
    <property type="entry name" value="HAMP"/>
    <property type="match status" value="1"/>
</dbReference>
<keyword evidence="6" id="KW-0808">Transferase</keyword>
<reference evidence="17" key="1">
    <citation type="journal article" date="2021" name="PeerJ">
        <title>Extensive microbial diversity within the chicken gut microbiome revealed by metagenomics and culture.</title>
        <authorList>
            <person name="Gilroy R."/>
            <person name="Ravi A."/>
            <person name="Getino M."/>
            <person name="Pursley I."/>
            <person name="Horton D.L."/>
            <person name="Alikhan N.F."/>
            <person name="Baker D."/>
            <person name="Gharbi K."/>
            <person name="Hall N."/>
            <person name="Watson M."/>
            <person name="Adriaenssens E.M."/>
            <person name="Foster-Nyarko E."/>
            <person name="Jarju S."/>
            <person name="Secka A."/>
            <person name="Antonio M."/>
            <person name="Oren A."/>
            <person name="Chaudhuri R.R."/>
            <person name="La Ragione R."/>
            <person name="Hildebrand F."/>
            <person name="Pallen M.J."/>
        </authorList>
    </citation>
    <scope>NUCLEOTIDE SEQUENCE</scope>
    <source>
        <strain evidence="17">CHK33-7979</strain>
    </source>
</reference>
<dbReference type="SMART" id="SM00304">
    <property type="entry name" value="HAMP"/>
    <property type="match status" value="1"/>
</dbReference>
<evidence type="ECO:0000256" key="4">
    <source>
        <dbReference type="ARBA" id="ARBA00022475"/>
    </source>
</evidence>
<keyword evidence="10" id="KW-0067">ATP-binding</keyword>
<feature type="transmembrane region" description="Helical" evidence="14">
    <location>
        <begin position="150"/>
        <end position="170"/>
    </location>
</feature>
<feature type="transmembrane region" description="Helical" evidence="14">
    <location>
        <begin position="124"/>
        <end position="143"/>
    </location>
</feature>
<evidence type="ECO:0000256" key="10">
    <source>
        <dbReference type="ARBA" id="ARBA00022840"/>
    </source>
</evidence>
<keyword evidence="13 14" id="KW-0472">Membrane</keyword>
<dbReference type="InterPro" id="IPR036890">
    <property type="entry name" value="HATPase_C_sf"/>
</dbReference>
<keyword evidence="9 17" id="KW-0418">Kinase</keyword>
<evidence type="ECO:0000313" key="18">
    <source>
        <dbReference type="Proteomes" id="UP000886824"/>
    </source>
</evidence>
<dbReference type="PANTHER" id="PTHR45528:SF1">
    <property type="entry name" value="SENSOR HISTIDINE KINASE CPXA"/>
    <property type="match status" value="1"/>
</dbReference>
<name>A0A9D1Z4A8_9FIRM</name>